<keyword evidence="2" id="KW-1185">Reference proteome</keyword>
<reference evidence="1 2" key="1">
    <citation type="journal article" date="2018" name="Sci. Rep.">
        <title>Genomic signatures of local adaptation to the degree of environmental predictability in rotifers.</title>
        <authorList>
            <person name="Franch-Gras L."/>
            <person name="Hahn C."/>
            <person name="Garcia-Roger E.M."/>
            <person name="Carmona M.J."/>
            <person name="Serra M."/>
            <person name="Gomez A."/>
        </authorList>
    </citation>
    <scope>NUCLEOTIDE SEQUENCE [LARGE SCALE GENOMIC DNA]</scope>
    <source>
        <strain evidence="1">HYR1</strain>
    </source>
</reference>
<gene>
    <name evidence="1" type="ORF">BpHYR1_037596</name>
</gene>
<sequence>MVQICILALFAQAFWHAAFVLVFSAVTYEHKKKGGLSYSINNKYWFILSFGTVLDFEITQFVKIRKHELDLLITEDLIMKVKND</sequence>
<evidence type="ECO:0000313" key="2">
    <source>
        <dbReference type="Proteomes" id="UP000276133"/>
    </source>
</evidence>
<accession>A0A3M7SBW1</accession>
<dbReference type="AlphaFoldDB" id="A0A3M7SBW1"/>
<name>A0A3M7SBW1_BRAPC</name>
<organism evidence="1 2">
    <name type="scientific">Brachionus plicatilis</name>
    <name type="common">Marine rotifer</name>
    <name type="synonym">Brachionus muelleri</name>
    <dbReference type="NCBI Taxonomy" id="10195"/>
    <lineage>
        <taxon>Eukaryota</taxon>
        <taxon>Metazoa</taxon>
        <taxon>Spiralia</taxon>
        <taxon>Gnathifera</taxon>
        <taxon>Rotifera</taxon>
        <taxon>Eurotatoria</taxon>
        <taxon>Monogononta</taxon>
        <taxon>Pseudotrocha</taxon>
        <taxon>Ploima</taxon>
        <taxon>Brachionidae</taxon>
        <taxon>Brachionus</taxon>
    </lineage>
</organism>
<protein>
    <submittedName>
        <fullName evidence="1">Uncharacterized protein</fullName>
    </submittedName>
</protein>
<dbReference type="EMBL" id="REGN01001668">
    <property type="protein sequence ID" value="RNA33209.1"/>
    <property type="molecule type" value="Genomic_DNA"/>
</dbReference>
<dbReference type="Proteomes" id="UP000276133">
    <property type="component" value="Unassembled WGS sequence"/>
</dbReference>
<evidence type="ECO:0000313" key="1">
    <source>
        <dbReference type="EMBL" id="RNA33209.1"/>
    </source>
</evidence>
<proteinExistence type="predicted"/>
<comment type="caution">
    <text evidence="1">The sequence shown here is derived from an EMBL/GenBank/DDBJ whole genome shotgun (WGS) entry which is preliminary data.</text>
</comment>